<feature type="region of interest" description="Disordered" evidence="1">
    <location>
        <begin position="241"/>
        <end position="263"/>
    </location>
</feature>
<feature type="region of interest" description="Disordered" evidence="1">
    <location>
        <begin position="298"/>
        <end position="337"/>
    </location>
</feature>
<dbReference type="EMBL" id="ML991824">
    <property type="protein sequence ID" value="KAF2231687.1"/>
    <property type="molecule type" value="Genomic_DNA"/>
</dbReference>
<dbReference type="AlphaFoldDB" id="A0A6A6H1D0"/>
<sequence>MSNSRSRPAYSTFLTNSPEPLNVDRSDLFFRVEFTDADTSAKLTPVNLSLRTPYPSITDFDADFDEGDAASIDTPTLIRNSEGRVGYESCTADGIMYAQNKQSSKRDPSAKGRTNADSSNPLPDALGPFKPETLDGDPARLMREGSIAAALGPDPRDALWFVPQPANLARVRKTPLYTLEANAANRISQDLQFFEIRYYLNPWNAFGGMDKYYAEKYGSASVKDPFVQGWLRAMEAVPAPADVPVSENNTPTTRKEEDSTGDDVRLLSLEEYHPTNSLESGEVGEAILDKAPSLLYNPDNRTLGEPSRTKPIAALQSMRRGRPLPKLSLDTDQRPVEAGDREWEWKMQYHS</sequence>
<evidence type="ECO:0008006" key="4">
    <source>
        <dbReference type="Google" id="ProtNLM"/>
    </source>
</evidence>
<feature type="region of interest" description="Disordered" evidence="1">
    <location>
        <begin position="98"/>
        <end position="135"/>
    </location>
</feature>
<accession>A0A6A6H1D0</accession>
<organism evidence="2 3">
    <name type="scientific">Viridothelium virens</name>
    <name type="common">Speckled blister lichen</name>
    <name type="synonym">Trypethelium virens</name>
    <dbReference type="NCBI Taxonomy" id="1048519"/>
    <lineage>
        <taxon>Eukaryota</taxon>
        <taxon>Fungi</taxon>
        <taxon>Dikarya</taxon>
        <taxon>Ascomycota</taxon>
        <taxon>Pezizomycotina</taxon>
        <taxon>Dothideomycetes</taxon>
        <taxon>Dothideomycetes incertae sedis</taxon>
        <taxon>Trypetheliales</taxon>
        <taxon>Trypetheliaceae</taxon>
        <taxon>Viridothelium</taxon>
    </lineage>
</organism>
<name>A0A6A6H1D0_VIRVR</name>
<keyword evidence="3" id="KW-1185">Reference proteome</keyword>
<evidence type="ECO:0000256" key="1">
    <source>
        <dbReference type="SAM" id="MobiDB-lite"/>
    </source>
</evidence>
<reference evidence="2" key="1">
    <citation type="journal article" date="2020" name="Stud. Mycol.">
        <title>101 Dothideomycetes genomes: a test case for predicting lifestyles and emergence of pathogens.</title>
        <authorList>
            <person name="Haridas S."/>
            <person name="Albert R."/>
            <person name="Binder M."/>
            <person name="Bloem J."/>
            <person name="Labutti K."/>
            <person name="Salamov A."/>
            <person name="Andreopoulos B."/>
            <person name="Baker S."/>
            <person name="Barry K."/>
            <person name="Bills G."/>
            <person name="Bluhm B."/>
            <person name="Cannon C."/>
            <person name="Castanera R."/>
            <person name="Culley D."/>
            <person name="Daum C."/>
            <person name="Ezra D."/>
            <person name="Gonzalez J."/>
            <person name="Henrissat B."/>
            <person name="Kuo A."/>
            <person name="Liang C."/>
            <person name="Lipzen A."/>
            <person name="Lutzoni F."/>
            <person name="Magnuson J."/>
            <person name="Mondo S."/>
            <person name="Nolan M."/>
            <person name="Ohm R."/>
            <person name="Pangilinan J."/>
            <person name="Park H.-J."/>
            <person name="Ramirez L."/>
            <person name="Alfaro M."/>
            <person name="Sun H."/>
            <person name="Tritt A."/>
            <person name="Yoshinaga Y."/>
            <person name="Zwiers L.-H."/>
            <person name="Turgeon B."/>
            <person name="Goodwin S."/>
            <person name="Spatafora J."/>
            <person name="Crous P."/>
            <person name="Grigoriev I."/>
        </authorList>
    </citation>
    <scope>NUCLEOTIDE SEQUENCE</scope>
    <source>
        <strain evidence="2">Tuck. ex Michener</strain>
    </source>
</reference>
<gene>
    <name evidence="2" type="ORF">EV356DRAFT_569416</name>
</gene>
<proteinExistence type="predicted"/>
<dbReference type="Proteomes" id="UP000800092">
    <property type="component" value="Unassembled WGS sequence"/>
</dbReference>
<feature type="compositionally biased region" description="Basic and acidic residues" evidence="1">
    <location>
        <begin position="253"/>
        <end position="263"/>
    </location>
</feature>
<protein>
    <recommendedName>
        <fullName evidence="4">Paf1-domain-containing protein</fullName>
    </recommendedName>
</protein>
<evidence type="ECO:0000313" key="2">
    <source>
        <dbReference type="EMBL" id="KAF2231687.1"/>
    </source>
</evidence>
<evidence type="ECO:0000313" key="3">
    <source>
        <dbReference type="Proteomes" id="UP000800092"/>
    </source>
</evidence>